<accession>A0A8T2MYB2</accession>
<evidence type="ECO:0000313" key="9">
    <source>
        <dbReference type="Proteomes" id="UP000824540"/>
    </source>
</evidence>
<dbReference type="InterPro" id="IPR008352">
    <property type="entry name" value="MAPK_HOG-like"/>
</dbReference>
<dbReference type="OrthoDB" id="192887at2759"/>
<dbReference type="Proteomes" id="UP000824540">
    <property type="component" value="Unassembled WGS sequence"/>
</dbReference>
<comment type="similarity">
    <text evidence="1">Belongs to the protein kinase superfamily. CMGC Ser/Thr protein kinase family. MAP kinase subfamily.</text>
</comment>
<comment type="caution">
    <text evidence="8">The sequence shown here is derived from an EMBL/GenBank/DDBJ whole genome shotgun (WGS) entry which is preliminary data.</text>
</comment>
<keyword evidence="7" id="KW-0067">ATP-binding</keyword>
<keyword evidence="5" id="KW-0547">Nucleotide-binding</keyword>
<dbReference type="AlphaFoldDB" id="A0A8T2MYB2"/>
<dbReference type="GO" id="GO:0005524">
    <property type="term" value="F:ATP binding"/>
    <property type="evidence" value="ECO:0007669"/>
    <property type="project" value="UniProtKB-KW"/>
</dbReference>
<evidence type="ECO:0000256" key="5">
    <source>
        <dbReference type="ARBA" id="ARBA00022741"/>
    </source>
</evidence>
<evidence type="ECO:0000313" key="8">
    <source>
        <dbReference type="EMBL" id="KAG9332723.1"/>
    </source>
</evidence>
<keyword evidence="6" id="KW-0418">Kinase</keyword>
<dbReference type="Gene3D" id="1.10.510.10">
    <property type="entry name" value="Transferase(Phosphotransferase) domain 1"/>
    <property type="match status" value="1"/>
</dbReference>
<reference evidence="8" key="1">
    <citation type="thesis" date="2021" institute="BYU ScholarsArchive" country="Provo, UT, USA">
        <title>Applications of and Algorithms for Genome Assembly and Genomic Analyses with an Emphasis on Marine Teleosts.</title>
        <authorList>
            <person name="Pickett B.D."/>
        </authorList>
    </citation>
    <scope>NUCLEOTIDE SEQUENCE</scope>
    <source>
        <strain evidence="8">HI-2016</strain>
    </source>
</reference>
<evidence type="ECO:0000256" key="6">
    <source>
        <dbReference type="ARBA" id="ARBA00022777"/>
    </source>
</evidence>
<dbReference type="GO" id="GO:0004707">
    <property type="term" value="F:MAP kinase activity"/>
    <property type="evidence" value="ECO:0007669"/>
    <property type="project" value="UniProtKB-EC"/>
</dbReference>
<gene>
    <name evidence="8" type="ORF">JZ751_014822</name>
</gene>
<evidence type="ECO:0000256" key="2">
    <source>
        <dbReference type="ARBA" id="ARBA00012411"/>
    </source>
</evidence>
<name>A0A8T2MYB2_9TELE</name>
<dbReference type="Gene3D" id="3.30.200.20">
    <property type="entry name" value="Phosphorylase Kinase, domain 1"/>
    <property type="match status" value="1"/>
</dbReference>
<evidence type="ECO:0000256" key="3">
    <source>
        <dbReference type="ARBA" id="ARBA00022527"/>
    </source>
</evidence>
<sequence length="137" mass="15665">MDQLTQIMKVTGIPGPEFIHKLDSQEARSYVLSLPHYPRKDFSTLFPRASSQAIDLLEKMLVLDGEARLTAEGALAHPYFDSLRDPEDTPEALPYDDSCDTATLSLEEWRRSSFKEVKSFVPFPRRDSKRRNTLTMS</sequence>
<keyword evidence="3" id="KW-0723">Serine/threonine-protein kinase</keyword>
<evidence type="ECO:0000256" key="4">
    <source>
        <dbReference type="ARBA" id="ARBA00022679"/>
    </source>
</evidence>
<evidence type="ECO:0000256" key="1">
    <source>
        <dbReference type="ARBA" id="ARBA00008832"/>
    </source>
</evidence>
<proteinExistence type="inferred from homology"/>
<protein>
    <recommendedName>
        <fullName evidence="2">mitogen-activated protein kinase</fullName>
        <ecNumber evidence="2">2.7.11.24</ecNumber>
    </recommendedName>
</protein>
<dbReference type="EMBL" id="JAFBMS010000237">
    <property type="protein sequence ID" value="KAG9332723.1"/>
    <property type="molecule type" value="Genomic_DNA"/>
</dbReference>
<organism evidence="8 9">
    <name type="scientific">Albula glossodonta</name>
    <name type="common">roundjaw bonefish</name>
    <dbReference type="NCBI Taxonomy" id="121402"/>
    <lineage>
        <taxon>Eukaryota</taxon>
        <taxon>Metazoa</taxon>
        <taxon>Chordata</taxon>
        <taxon>Craniata</taxon>
        <taxon>Vertebrata</taxon>
        <taxon>Euteleostomi</taxon>
        <taxon>Actinopterygii</taxon>
        <taxon>Neopterygii</taxon>
        <taxon>Teleostei</taxon>
        <taxon>Albuliformes</taxon>
        <taxon>Albulidae</taxon>
        <taxon>Albula</taxon>
    </lineage>
</organism>
<dbReference type="SUPFAM" id="SSF56112">
    <property type="entry name" value="Protein kinase-like (PK-like)"/>
    <property type="match status" value="1"/>
</dbReference>
<dbReference type="EC" id="2.7.11.24" evidence="2"/>
<dbReference type="PANTHER" id="PTHR24055">
    <property type="entry name" value="MITOGEN-ACTIVATED PROTEIN KINASE"/>
    <property type="match status" value="1"/>
</dbReference>
<keyword evidence="9" id="KW-1185">Reference proteome</keyword>
<evidence type="ECO:0000256" key="7">
    <source>
        <dbReference type="ARBA" id="ARBA00022840"/>
    </source>
</evidence>
<dbReference type="InterPro" id="IPR011009">
    <property type="entry name" value="Kinase-like_dom_sf"/>
</dbReference>
<keyword evidence="4" id="KW-0808">Transferase</keyword>
<dbReference type="PRINTS" id="PR01773">
    <property type="entry name" value="P38MAPKINASE"/>
</dbReference>
<dbReference type="InterPro" id="IPR050117">
    <property type="entry name" value="MAPK"/>
</dbReference>